<accession>A0A3R7PP64</accession>
<dbReference type="Proteomes" id="UP000238137">
    <property type="component" value="Unassembled WGS sequence"/>
</dbReference>
<name>A0A3R7PP64_9RHOB</name>
<gene>
    <name evidence="1" type="ORF">A7A09_014080</name>
</gene>
<reference evidence="1" key="1">
    <citation type="submission" date="2018-05" db="EMBL/GenBank/DDBJ databases">
        <title>Reclassification of Methylarcula marina and Methylarcula terricola as Paracoccus methylarcula sp.nov., comb.nov. and Paracoccus terricola comb.nov.</title>
        <authorList>
            <person name="Shmareva M.N."/>
            <person name="Doronina N.V."/>
            <person name="Vasilenko O.V."/>
            <person name="Tarlachkov S.V."/>
            <person name="Trotsenko Y.A."/>
        </authorList>
    </citation>
    <scope>NUCLEOTIDE SEQUENCE [LARGE SCALE GENOMIC DNA]</scope>
    <source>
        <strain evidence="1">VKM B-2159</strain>
    </source>
</reference>
<evidence type="ECO:0000313" key="1">
    <source>
        <dbReference type="EMBL" id="RNF34023.1"/>
    </source>
</evidence>
<dbReference type="AlphaFoldDB" id="A0A3R7PP64"/>
<organism evidence="1 2">
    <name type="scientific">Paracoccus methylarcula</name>
    <dbReference type="NCBI Taxonomy" id="72022"/>
    <lineage>
        <taxon>Bacteria</taxon>
        <taxon>Pseudomonadati</taxon>
        <taxon>Pseudomonadota</taxon>
        <taxon>Alphaproteobacteria</taxon>
        <taxon>Rhodobacterales</taxon>
        <taxon>Paracoccaceae</taxon>
        <taxon>Paracoccus</taxon>
    </lineage>
</organism>
<proteinExistence type="predicted"/>
<evidence type="ECO:0000313" key="2">
    <source>
        <dbReference type="Proteomes" id="UP000238137"/>
    </source>
</evidence>
<protein>
    <submittedName>
        <fullName evidence="1">Uncharacterized protein</fullName>
    </submittedName>
</protein>
<keyword evidence="2" id="KW-1185">Reference proteome</keyword>
<sequence length="83" mass="9660">MHKLLADFYRRFIVFDAFKRAHKHQLFAANKRLAAGVVQWWLQINAIPLTATISSLNDPRVIWHDVSPIKISMVGWVKHLIRG</sequence>
<comment type="caution">
    <text evidence="1">The sequence shown here is derived from an EMBL/GenBank/DDBJ whole genome shotgun (WGS) entry which is preliminary data.</text>
</comment>
<dbReference type="EMBL" id="PXNQ02000008">
    <property type="protein sequence ID" value="RNF34023.1"/>
    <property type="molecule type" value="Genomic_DNA"/>
</dbReference>